<evidence type="ECO:0000256" key="2">
    <source>
        <dbReference type="SAM" id="MobiDB-lite"/>
    </source>
</evidence>
<evidence type="ECO:0000259" key="3">
    <source>
        <dbReference type="Pfam" id="PF13476"/>
    </source>
</evidence>
<dbReference type="Proteomes" id="UP000268033">
    <property type="component" value="Unassembled WGS sequence"/>
</dbReference>
<comment type="caution">
    <text evidence="4">The sequence shown here is derived from an EMBL/GenBank/DDBJ whole genome shotgun (WGS) entry which is preliminary data.</text>
</comment>
<sequence length="1109" mass="123218">MKILSLRLKNLNSLKGEWKIDFSAEPFASNGLFAITGPTGAGKTTLLDAICLALYHETPRMKTVSQSSNELMTRHTSEALAEVEFEVKGQGYRAFWQQRRARDNPDGKLQPPKVELARLDGEILTDKISDKLKLTEQLTGLDFGRFTMSMLLAQGGFAAFLNADANKRAELLEELTGTDIYGQLSQKVFDDTRALAEEVKVLEARAGQIAVLTDDERQQLGEALAALRTQEQGLNEQLRKVSTQLDWRKQLDGATAEMAQASAQLEVAQTQWQQAEPALKKLKAAKPAEALRPLYRHWQQLGQELSAGREREQELGRALADMGQQEQQLAQQGECLARQQLGAAASELASCQQELSRLATWLGEHQQDSALAAELGSWRQWQQQLGLEQQRFEQGQARQQHLAQQVDAGRQALIGQQQRLGEAQQQATQAEQQLQQAQHHLAQRLDGHSLDQWQSHWQAQQWLLPLAQAQQQGEARQQQLRQNMADTERSIQALSQQREQLRERYKVLREQVKDKEKLLEQEKLIGELAHYRQHLQAGEPCPLCGSAQHPGISDYSALSQSDTAARLKALSDELEEVKSHGASLVVQIEQHQKGQELRQQESAQLAASLAEGQQQLGGQSLAALNKTLEELDGTMAAIKVAASAADAAQQAWQQAKFDADKAQDQLIFAQKSVEEQQRQLDDSARQLEQEGKALADSQQRFANSLEAKGLVADGQWQQSCEQRIGAYQEALARQQQLDKAVQQHGARQERLDEALGRWRQRLGERPALDAPPADIELGELEPRYAALLDSQKMLAAEHQALIHRLKELDSQQSEALGQWQQGLKESPFKDEAAFHDALLPLDEQQRLTELEQRLHDALITAQSRVQDLKARLQVLGKDKADGATLEALQAEELKLREQLRELASQDGALDTRLKSDAKARQELGGLAATLQAQQAELDIQQHLNGLIGSADGAKFRRFAQGLTLDHLVHLANQRLDRLHGRYGLRRKAGAELDLEVLDSWQADVARDTRTLSGGESFLVSLALALALSDLVSQKSAIDSLFLDEGFGTLDADTLELALDALDNLNADGKMIGVISHVEALKERIPVQLKVHKGAGMGYSRLDSRFAVTG</sequence>
<dbReference type="EMBL" id="RJUL01000001">
    <property type="protein sequence ID" value="ROQ30658.1"/>
    <property type="molecule type" value="Genomic_DNA"/>
</dbReference>
<keyword evidence="1" id="KW-0175">Coiled coil</keyword>
<dbReference type="InterPro" id="IPR027417">
    <property type="entry name" value="P-loop_NTPase"/>
</dbReference>
<dbReference type="AlphaFoldDB" id="A0A3N1PRK0"/>
<feature type="coiled-coil region" evidence="1">
    <location>
        <begin position="217"/>
        <end position="271"/>
    </location>
</feature>
<accession>A0A3N1PRK0</accession>
<dbReference type="PANTHER" id="PTHR32114:SF2">
    <property type="entry name" value="ABC TRANSPORTER ABCH.3"/>
    <property type="match status" value="1"/>
</dbReference>
<keyword evidence="5" id="KW-1185">Reference proteome</keyword>
<reference evidence="4 5" key="1">
    <citation type="submission" date="2018-11" db="EMBL/GenBank/DDBJ databases">
        <title>Genomic Encyclopedia of Type Strains, Phase IV (KMG-IV): sequencing the most valuable type-strain genomes for metagenomic binning, comparative biology and taxonomic classification.</title>
        <authorList>
            <person name="Goeker M."/>
        </authorList>
    </citation>
    <scope>NUCLEOTIDE SEQUENCE [LARGE SCALE GENOMIC DNA]</scope>
    <source>
        <strain evidence="4 5">DSM 21945</strain>
    </source>
</reference>
<proteinExistence type="predicted"/>
<name>A0A3N1PRK0_9GAMM</name>
<dbReference type="Gene3D" id="3.40.50.300">
    <property type="entry name" value="P-loop containing nucleotide triphosphate hydrolases"/>
    <property type="match status" value="2"/>
</dbReference>
<evidence type="ECO:0000313" key="4">
    <source>
        <dbReference type="EMBL" id="ROQ30658.1"/>
    </source>
</evidence>
<dbReference type="SUPFAM" id="SSF52540">
    <property type="entry name" value="P-loop containing nucleoside triphosphate hydrolases"/>
    <property type="match status" value="1"/>
</dbReference>
<feature type="coiled-coil region" evidence="1">
    <location>
        <begin position="659"/>
        <end position="693"/>
    </location>
</feature>
<keyword evidence="4" id="KW-0378">Hydrolase</keyword>
<evidence type="ECO:0000256" key="1">
    <source>
        <dbReference type="SAM" id="Coils"/>
    </source>
</evidence>
<dbReference type="InterPro" id="IPR038729">
    <property type="entry name" value="Rad50/SbcC_AAA"/>
</dbReference>
<gene>
    <name evidence="4" type="ORF">EDC28_101344</name>
</gene>
<keyword evidence="4" id="KW-0269">Exonuclease</keyword>
<feature type="region of interest" description="Disordered" evidence="2">
    <location>
        <begin position="474"/>
        <end position="493"/>
    </location>
</feature>
<dbReference type="GO" id="GO:0004527">
    <property type="term" value="F:exonuclease activity"/>
    <property type="evidence" value="ECO:0007669"/>
    <property type="project" value="UniProtKB-KW"/>
</dbReference>
<protein>
    <submittedName>
        <fullName evidence="4">Exonuclease SbcC</fullName>
    </submittedName>
</protein>
<organism evidence="4 5">
    <name type="scientific">Gallaecimonas pentaromativorans</name>
    <dbReference type="NCBI Taxonomy" id="584787"/>
    <lineage>
        <taxon>Bacteria</taxon>
        <taxon>Pseudomonadati</taxon>
        <taxon>Pseudomonadota</taxon>
        <taxon>Gammaproteobacteria</taxon>
        <taxon>Enterobacterales</taxon>
        <taxon>Gallaecimonadaceae</taxon>
        <taxon>Gallaecimonas</taxon>
    </lineage>
</organism>
<dbReference type="RefSeq" id="WP_123420462.1">
    <property type="nucleotide sequence ID" value="NZ_RJUL01000001.1"/>
</dbReference>
<feature type="coiled-coil region" evidence="1">
    <location>
        <begin position="413"/>
        <end position="440"/>
    </location>
</feature>
<keyword evidence="4" id="KW-0540">Nuclease</keyword>
<dbReference type="Pfam" id="PF13558">
    <property type="entry name" value="SbcC_Walker_B"/>
    <property type="match status" value="1"/>
</dbReference>
<dbReference type="GO" id="GO:0006302">
    <property type="term" value="P:double-strand break repair"/>
    <property type="evidence" value="ECO:0007669"/>
    <property type="project" value="InterPro"/>
</dbReference>
<dbReference type="GO" id="GO:0016887">
    <property type="term" value="F:ATP hydrolysis activity"/>
    <property type="evidence" value="ECO:0007669"/>
    <property type="project" value="InterPro"/>
</dbReference>
<dbReference type="STRING" id="584787.GCA_001247655_01933"/>
<feature type="domain" description="Rad50/SbcC-type AAA" evidence="3">
    <location>
        <begin position="5"/>
        <end position="215"/>
    </location>
</feature>
<dbReference type="NCBIfam" id="NF007600">
    <property type="entry name" value="PRK10246.1"/>
    <property type="match status" value="1"/>
</dbReference>
<dbReference type="Pfam" id="PF13476">
    <property type="entry name" value="AAA_23"/>
    <property type="match status" value="1"/>
</dbReference>
<dbReference type="PANTHER" id="PTHR32114">
    <property type="entry name" value="ABC TRANSPORTER ABCH.3"/>
    <property type="match status" value="1"/>
</dbReference>
<evidence type="ECO:0000313" key="5">
    <source>
        <dbReference type="Proteomes" id="UP000268033"/>
    </source>
</evidence>